<keyword evidence="4" id="KW-1185">Reference proteome</keyword>
<dbReference type="InterPro" id="IPR050879">
    <property type="entry name" value="Acyltransferase_3"/>
</dbReference>
<dbReference type="Proteomes" id="UP001204376">
    <property type="component" value="Unassembled WGS sequence"/>
</dbReference>
<feature type="transmembrane region" description="Helical" evidence="1">
    <location>
        <begin position="287"/>
        <end position="307"/>
    </location>
</feature>
<dbReference type="GO" id="GO:0016746">
    <property type="term" value="F:acyltransferase activity"/>
    <property type="evidence" value="ECO:0007669"/>
    <property type="project" value="UniProtKB-KW"/>
</dbReference>
<protein>
    <submittedName>
        <fullName evidence="3">Acyltransferase</fullName>
    </submittedName>
</protein>
<keyword evidence="1" id="KW-0472">Membrane</keyword>
<keyword evidence="1" id="KW-0812">Transmembrane</keyword>
<dbReference type="PANTHER" id="PTHR23028:SF53">
    <property type="entry name" value="ACYL_TRANSF_3 DOMAIN-CONTAINING PROTEIN"/>
    <property type="match status" value="1"/>
</dbReference>
<evidence type="ECO:0000256" key="1">
    <source>
        <dbReference type="SAM" id="Phobius"/>
    </source>
</evidence>
<name>A0ABT1SYG0_9SPHI</name>
<feature type="domain" description="Acyltransferase 3" evidence="2">
    <location>
        <begin position="10"/>
        <end position="304"/>
    </location>
</feature>
<evidence type="ECO:0000313" key="3">
    <source>
        <dbReference type="EMBL" id="MCQ6957260.1"/>
    </source>
</evidence>
<feature type="transmembrane region" description="Helical" evidence="1">
    <location>
        <begin position="253"/>
        <end position="275"/>
    </location>
</feature>
<reference evidence="3 4" key="1">
    <citation type="submission" date="2022-07" db="EMBL/GenBank/DDBJ databases">
        <title>Mucilaginibacter sp. JC4.</title>
        <authorList>
            <person name="Le V."/>
            <person name="Ko S.-R."/>
            <person name="Ahn C.-Y."/>
            <person name="Oh H.-M."/>
        </authorList>
    </citation>
    <scope>NUCLEOTIDE SEQUENCE [LARGE SCALE GENOMIC DNA]</scope>
    <source>
        <strain evidence="3 4">JC4</strain>
    </source>
</reference>
<keyword evidence="1" id="KW-1133">Transmembrane helix</keyword>
<accession>A0ABT1SYG0</accession>
<sequence>MTLTQPKHLAGITTLRAIAALWVCLIHLGMVTGFHTEGALQTIVNEGQSGVAVFFVISGFILPYSLYKRGYLITDFGRFLLGRIVRIDPPYWASIVIVFLIGLQPVSALTIKSLLLHVTYLVPFIKGADWFSNIYWTLSIEFQFYIIIGLVYPFLMRLKAVYALAAVVIPSIICIMLKADFRGVIVTNLYDFTIGFIVFLGFMKKINARLLIAALALFSAYVMYAVSIKSGMVPLITSLAIVFYRDKLSFKPILFIGEISYSLYLIHIPASVLIVQILQNYTTNKGYLFVISLVFSLLSACAFYLLVEKHSVEYSKVFKSKRKPAS</sequence>
<dbReference type="Pfam" id="PF01757">
    <property type="entry name" value="Acyl_transf_3"/>
    <property type="match status" value="1"/>
</dbReference>
<keyword evidence="3" id="KW-0012">Acyltransferase</keyword>
<keyword evidence="3" id="KW-0808">Transferase</keyword>
<feature type="transmembrane region" description="Helical" evidence="1">
    <location>
        <begin position="185"/>
        <end position="203"/>
    </location>
</feature>
<feature type="transmembrane region" description="Helical" evidence="1">
    <location>
        <begin position="161"/>
        <end position="179"/>
    </location>
</feature>
<dbReference type="EMBL" id="JANHOH010000001">
    <property type="protein sequence ID" value="MCQ6957260.1"/>
    <property type="molecule type" value="Genomic_DNA"/>
</dbReference>
<dbReference type="PANTHER" id="PTHR23028">
    <property type="entry name" value="ACETYLTRANSFERASE"/>
    <property type="match status" value="1"/>
</dbReference>
<dbReference type="RefSeq" id="WP_256537467.1">
    <property type="nucleotide sequence ID" value="NZ_JANHOH010000001.1"/>
</dbReference>
<feature type="transmembrane region" description="Helical" evidence="1">
    <location>
        <begin position="210"/>
        <end position="233"/>
    </location>
</feature>
<dbReference type="InterPro" id="IPR002656">
    <property type="entry name" value="Acyl_transf_3_dom"/>
</dbReference>
<feature type="transmembrane region" description="Helical" evidence="1">
    <location>
        <begin position="134"/>
        <end position="154"/>
    </location>
</feature>
<evidence type="ECO:0000259" key="2">
    <source>
        <dbReference type="Pfam" id="PF01757"/>
    </source>
</evidence>
<gene>
    <name evidence="3" type="ORF">NPE20_04805</name>
</gene>
<feature type="transmembrane region" description="Helical" evidence="1">
    <location>
        <begin position="91"/>
        <end position="114"/>
    </location>
</feature>
<comment type="caution">
    <text evidence="3">The sequence shown here is derived from an EMBL/GenBank/DDBJ whole genome shotgun (WGS) entry which is preliminary data.</text>
</comment>
<organism evidence="3 4">
    <name type="scientific">Mucilaginibacter aquariorum</name>
    <dbReference type="NCBI Taxonomy" id="2967225"/>
    <lineage>
        <taxon>Bacteria</taxon>
        <taxon>Pseudomonadati</taxon>
        <taxon>Bacteroidota</taxon>
        <taxon>Sphingobacteriia</taxon>
        <taxon>Sphingobacteriales</taxon>
        <taxon>Sphingobacteriaceae</taxon>
        <taxon>Mucilaginibacter</taxon>
    </lineage>
</organism>
<evidence type="ECO:0000313" key="4">
    <source>
        <dbReference type="Proteomes" id="UP001204376"/>
    </source>
</evidence>
<proteinExistence type="predicted"/>
<feature type="transmembrane region" description="Helical" evidence="1">
    <location>
        <begin position="12"/>
        <end position="31"/>
    </location>
</feature>
<feature type="transmembrane region" description="Helical" evidence="1">
    <location>
        <begin position="51"/>
        <end position="70"/>
    </location>
</feature>